<proteinExistence type="predicted"/>
<feature type="domain" description="YjiS-like" evidence="1">
    <location>
        <begin position="8"/>
        <end position="40"/>
    </location>
</feature>
<dbReference type="Proteomes" id="UP000233742">
    <property type="component" value="Chromosome"/>
</dbReference>
<dbReference type="EMBL" id="CP025408">
    <property type="protein sequence ID" value="AUH35391.1"/>
    <property type="molecule type" value="Genomic_DNA"/>
</dbReference>
<keyword evidence="3" id="KW-1185">Reference proteome</keyword>
<sequence length="52" mass="5949">MAGMQENRARNAVYRQTIRELNSLTERDLSDLGIHRSMIRRIALEAAYGTAK</sequence>
<accession>A0A2K9F838</accession>
<dbReference type="Pfam" id="PF06568">
    <property type="entry name" value="YjiS-like"/>
    <property type="match status" value="1"/>
</dbReference>
<gene>
    <name evidence="2" type="ORF">CUV01_11325</name>
</gene>
<evidence type="ECO:0000313" key="2">
    <source>
        <dbReference type="EMBL" id="AUH35391.1"/>
    </source>
</evidence>
<reference evidence="2 3" key="1">
    <citation type="submission" date="2017-12" db="EMBL/GenBank/DDBJ databases">
        <authorList>
            <person name="Hurst M.R.H."/>
        </authorList>
    </citation>
    <scope>NUCLEOTIDE SEQUENCE [LARGE SCALE GENOMIC DNA]</scope>
    <source>
        <strain evidence="2 3">BM15</strain>
    </source>
</reference>
<dbReference type="KEGG" id="paro:CUV01_11325"/>
<dbReference type="AlphaFoldDB" id="A0A2K9F838"/>
<dbReference type="InterPro" id="IPR009506">
    <property type="entry name" value="YjiS-like"/>
</dbReference>
<name>A0A2K9F838_9RHOB</name>
<protein>
    <recommendedName>
        <fullName evidence="1">YjiS-like domain-containing protein</fullName>
    </recommendedName>
</protein>
<dbReference type="OrthoDB" id="8244198at2"/>
<evidence type="ECO:0000259" key="1">
    <source>
        <dbReference type="Pfam" id="PF06568"/>
    </source>
</evidence>
<evidence type="ECO:0000313" key="3">
    <source>
        <dbReference type="Proteomes" id="UP000233742"/>
    </source>
</evidence>
<organism evidence="2 3">
    <name type="scientific">Paracoccus tegillarcae</name>
    <dbReference type="NCBI Taxonomy" id="1529068"/>
    <lineage>
        <taxon>Bacteria</taxon>
        <taxon>Pseudomonadati</taxon>
        <taxon>Pseudomonadota</taxon>
        <taxon>Alphaproteobacteria</taxon>
        <taxon>Rhodobacterales</taxon>
        <taxon>Paracoccaceae</taxon>
        <taxon>Paracoccus</taxon>
    </lineage>
</organism>